<gene>
    <name evidence="13" type="ORF">NDU88_002448</name>
</gene>
<dbReference type="GO" id="GO:0001525">
    <property type="term" value="P:angiogenesis"/>
    <property type="evidence" value="ECO:0007669"/>
    <property type="project" value="TreeGrafter"/>
</dbReference>
<dbReference type="InterPro" id="IPR006985">
    <property type="entry name" value="RAMP"/>
</dbReference>
<evidence type="ECO:0000256" key="11">
    <source>
        <dbReference type="SAM" id="Phobius"/>
    </source>
</evidence>
<dbReference type="GO" id="GO:0032870">
    <property type="term" value="P:cellular response to hormone stimulus"/>
    <property type="evidence" value="ECO:0007669"/>
    <property type="project" value="TreeGrafter"/>
</dbReference>
<evidence type="ECO:0000256" key="1">
    <source>
        <dbReference type="ARBA" id="ARBA00004251"/>
    </source>
</evidence>
<dbReference type="GO" id="GO:0008277">
    <property type="term" value="P:regulation of G protein-coupled receptor signaling pathway"/>
    <property type="evidence" value="ECO:0007669"/>
    <property type="project" value="InterPro"/>
</dbReference>
<keyword evidence="14" id="KW-1185">Reference proteome</keyword>
<dbReference type="GO" id="GO:0007186">
    <property type="term" value="P:G protein-coupled receptor signaling pathway"/>
    <property type="evidence" value="ECO:0007669"/>
    <property type="project" value="TreeGrafter"/>
</dbReference>
<evidence type="ECO:0000256" key="6">
    <source>
        <dbReference type="ARBA" id="ARBA00022729"/>
    </source>
</evidence>
<evidence type="ECO:0000256" key="9">
    <source>
        <dbReference type="ARBA" id="ARBA00023157"/>
    </source>
</evidence>
<comment type="subcellular location">
    <subcellularLocation>
        <location evidence="1">Cell membrane</location>
        <topology evidence="1">Single-pass type I membrane protein</topology>
    </subcellularLocation>
</comment>
<evidence type="ECO:0000313" key="13">
    <source>
        <dbReference type="EMBL" id="KAJ1136021.1"/>
    </source>
</evidence>
<evidence type="ECO:0000256" key="4">
    <source>
        <dbReference type="ARBA" id="ARBA00022475"/>
    </source>
</evidence>
<dbReference type="Proteomes" id="UP001066276">
    <property type="component" value="Chromosome 6"/>
</dbReference>
<keyword evidence="10" id="KW-0675">Receptor</keyword>
<feature type="signal peptide" evidence="12">
    <location>
        <begin position="1"/>
        <end position="33"/>
    </location>
</feature>
<evidence type="ECO:0000256" key="7">
    <source>
        <dbReference type="ARBA" id="ARBA00022989"/>
    </source>
</evidence>
<keyword evidence="6 12" id="KW-0732">Signal</keyword>
<sequence>MALRRGMGGCHCLQLPLLLLWAFLKQDLQFIQAAETNITNNSEVTFTHFNNHTNQSTPYSKDKDSVYRFNIQLCWFQFDANMSTISETRWCQWGDIKRPYSVLRYCLEDLAENFKYPYPNEYADMYILEGHRIYFSNCTNGNGLEDPPDGLLLTLILFPICVLPFLVTLVVWKSKNGELLT</sequence>
<dbReference type="GO" id="GO:0015026">
    <property type="term" value="F:coreceptor activity"/>
    <property type="evidence" value="ECO:0007669"/>
    <property type="project" value="InterPro"/>
</dbReference>
<feature type="transmembrane region" description="Helical" evidence="11">
    <location>
        <begin position="151"/>
        <end position="172"/>
    </location>
</feature>
<dbReference type="EMBL" id="JANPWB010000010">
    <property type="protein sequence ID" value="KAJ1136021.1"/>
    <property type="molecule type" value="Genomic_DNA"/>
</dbReference>
<evidence type="ECO:0000256" key="12">
    <source>
        <dbReference type="SAM" id="SignalP"/>
    </source>
</evidence>
<keyword evidence="9" id="KW-1015">Disulfide bond</keyword>
<feature type="chain" id="PRO_5043877138" description="Receptor activity modifying protein 2" evidence="12">
    <location>
        <begin position="34"/>
        <end position="181"/>
    </location>
</feature>
<dbReference type="GO" id="GO:0006816">
    <property type="term" value="P:calcium ion transport"/>
    <property type="evidence" value="ECO:0007669"/>
    <property type="project" value="TreeGrafter"/>
</dbReference>
<keyword evidence="8 11" id="KW-0472">Membrane</keyword>
<accession>A0AAV7Q6N4</accession>
<evidence type="ECO:0000256" key="8">
    <source>
        <dbReference type="ARBA" id="ARBA00023136"/>
    </source>
</evidence>
<dbReference type="AlphaFoldDB" id="A0AAV7Q6N4"/>
<comment type="caution">
    <text evidence="13">The sequence shown here is derived from an EMBL/GenBank/DDBJ whole genome shotgun (WGS) entry which is preliminary data.</text>
</comment>
<dbReference type="GO" id="GO:0006886">
    <property type="term" value="P:intracellular protein transport"/>
    <property type="evidence" value="ECO:0007669"/>
    <property type="project" value="InterPro"/>
</dbReference>
<keyword evidence="5 11" id="KW-0812">Transmembrane</keyword>
<dbReference type="GO" id="GO:0009986">
    <property type="term" value="C:cell surface"/>
    <property type="evidence" value="ECO:0007669"/>
    <property type="project" value="TreeGrafter"/>
</dbReference>
<dbReference type="Gene3D" id="1.10.150.510">
    <property type="entry name" value="Receptor activity modifying family"/>
    <property type="match status" value="1"/>
</dbReference>
<keyword evidence="7 11" id="KW-1133">Transmembrane helix</keyword>
<dbReference type="GO" id="GO:0072659">
    <property type="term" value="P:protein localization to plasma membrane"/>
    <property type="evidence" value="ECO:0007669"/>
    <property type="project" value="TreeGrafter"/>
</dbReference>
<evidence type="ECO:0000256" key="10">
    <source>
        <dbReference type="ARBA" id="ARBA00023170"/>
    </source>
</evidence>
<dbReference type="Pfam" id="PF04901">
    <property type="entry name" value="RAMP"/>
    <property type="match status" value="1"/>
</dbReference>
<keyword evidence="4" id="KW-1003">Cell membrane</keyword>
<evidence type="ECO:0000256" key="2">
    <source>
        <dbReference type="ARBA" id="ARBA00007087"/>
    </source>
</evidence>
<dbReference type="GO" id="GO:0005886">
    <property type="term" value="C:plasma membrane"/>
    <property type="evidence" value="ECO:0007669"/>
    <property type="project" value="UniProtKB-SubCell"/>
</dbReference>
<name>A0AAV7Q6N4_PLEWA</name>
<proteinExistence type="inferred from homology"/>
<dbReference type="GO" id="GO:0031623">
    <property type="term" value="P:receptor internalization"/>
    <property type="evidence" value="ECO:0007669"/>
    <property type="project" value="TreeGrafter"/>
</dbReference>
<reference evidence="13" key="1">
    <citation type="journal article" date="2022" name="bioRxiv">
        <title>Sequencing and chromosome-scale assembly of the giantPleurodeles waltlgenome.</title>
        <authorList>
            <person name="Brown T."/>
            <person name="Elewa A."/>
            <person name="Iarovenko S."/>
            <person name="Subramanian E."/>
            <person name="Araus A.J."/>
            <person name="Petzold A."/>
            <person name="Susuki M."/>
            <person name="Suzuki K.-i.T."/>
            <person name="Hayashi T."/>
            <person name="Toyoda A."/>
            <person name="Oliveira C."/>
            <person name="Osipova E."/>
            <person name="Leigh N.D."/>
            <person name="Simon A."/>
            <person name="Yun M.H."/>
        </authorList>
    </citation>
    <scope>NUCLEOTIDE SEQUENCE</scope>
    <source>
        <strain evidence="13">20211129_DDA</strain>
        <tissue evidence="13">Liver</tissue>
    </source>
</reference>
<evidence type="ECO:0000256" key="3">
    <source>
        <dbReference type="ARBA" id="ARBA00022448"/>
    </source>
</evidence>
<evidence type="ECO:0000313" key="14">
    <source>
        <dbReference type="Proteomes" id="UP001066276"/>
    </source>
</evidence>
<keyword evidence="3" id="KW-0813">Transport</keyword>
<comment type="similarity">
    <text evidence="2">Belongs to the RAMP family.</text>
</comment>
<dbReference type="InterPro" id="IPR038126">
    <property type="entry name" value="RAMP_sf"/>
</dbReference>
<dbReference type="PANTHER" id="PTHR14076">
    <property type="entry name" value="RECEPTOR ACTIVITY MODIFYING PROTEIN RAMP"/>
    <property type="match status" value="1"/>
</dbReference>
<organism evidence="13 14">
    <name type="scientific">Pleurodeles waltl</name>
    <name type="common">Iberian ribbed newt</name>
    <dbReference type="NCBI Taxonomy" id="8319"/>
    <lineage>
        <taxon>Eukaryota</taxon>
        <taxon>Metazoa</taxon>
        <taxon>Chordata</taxon>
        <taxon>Craniata</taxon>
        <taxon>Vertebrata</taxon>
        <taxon>Euteleostomi</taxon>
        <taxon>Amphibia</taxon>
        <taxon>Batrachia</taxon>
        <taxon>Caudata</taxon>
        <taxon>Salamandroidea</taxon>
        <taxon>Salamandridae</taxon>
        <taxon>Pleurodelinae</taxon>
        <taxon>Pleurodeles</taxon>
    </lineage>
</organism>
<evidence type="ECO:0000256" key="5">
    <source>
        <dbReference type="ARBA" id="ARBA00022692"/>
    </source>
</evidence>
<dbReference type="GO" id="GO:0043235">
    <property type="term" value="C:receptor complex"/>
    <property type="evidence" value="ECO:0007669"/>
    <property type="project" value="TreeGrafter"/>
</dbReference>
<dbReference type="PANTHER" id="PTHR14076:SF9">
    <property type="entry name" value="RECEPTOR ACTIVITY-MODIFYING PROTEIN 2"/>
    <property type="match status" value="1"/>
</dbReference>
<evidence type="ECO:0008006" key="15">
    <source>
        <dbReference type="Google" id="ProtNLM"/>
    </source>
</evidence>
<protein>
    <recommendedName>
        <fullName evidence="15">Receptor activity modifying protein 2</fullName>
    </recommendedName>
</protein>